<dbReference type="InterPro" id="IPR000073">
    <property type="entry name" value="AB_hydrolase_1"/>
</dbReference>
<proteinExistence type="predicted"/>
<dbReference type="InterPro" id="IPR000639">
    <property type="entry name" value="Epox_hydrolase-like"/>
</dbReference>
<dbReference type="PANTHER" id="PTHR37017:SF11">
    <property type="entry name" value="ESTERASE_LIPASE_THIOESTERASE DOMAIN-CONTAINING PROTEIN"/>
    <property type="match status" value="1"/>
</dbReference>
<protein>
    <submittedName>
        <fullName evidence="2">Pimeloyl-ACP methyl ester carboxylesterase</fullName>
    </submittedName>
</protein>
<dbReference type="SUPFAM" id="SSF53474">
    <property type="entry name" value="alpha/beta-Hydrolases"/>
    <property type="match status" value="1"/>
</dbReference>
<dbReference type="RefSeq" id="WP_183701940.1">
    <property type="nucleotide sequence ID" value="NZ_JACHFE010000003.1"/>
</dbReference>
<dbReference type="GO" id="GO:0003824">
    <property type="term" value="F:catalytic activity"/>
    <property type="evidence" value="ECO:0007669"/>
    <property type="project" value="InterPro"/>
</dbReference>
<keyword evidence="3" id="KW-1185">Reference proteome</keyword>
<feature type="domain" description="AB hydrolase-1" evidence="1">
    <location>
        <begin position="8"/>
        <end position="241"/>
    </location>
</feature>
<gene>
    <name evidence="2" type="ORF">HNR38_001631</name>
</gene>
<dbReference type="Pfam" id="PF12697">
    <property type="entry name" value="Abhydrolase_6"/>
    <property type="match status" value="1"/>
</dbReference>
<dbReference type="EMBL" id="JACHFE010000003">
    <property type="protein sequence ID" value="MBB5321145.1"/>
    <property type="molecule type" value="Genomic_DNA"/>
</dbReference>
<dbReference type="PRINTS" id="PR00412">
    <property type="entry name" value="EPOXHYDRLASE"/>
</dbReference>
<reference evidence="2 3" key="1">
    <citation type="submission" date="2020-08" db="EMBL/GenBank/DDBJ databases">
        <title>Genomic Encyclopedia of Type Strains, Phase IV (KMG-IV): sequencing the most valuable type-strain genomes for metagenomic binning, comparative biology and taxonomic classification.</title>
        <authorList>
            <person name="Goeker M."/>
        </authorList>
    </citation>
    <scope>NUCLEOTIDE SEQUENCE [LARGE SCALE GENOMIC DNA]</scope>
    <source>
        <strain evidence="2 3">DSM 22359</strain>
    </source>
</reference>
<dbReference type="Gene3D" id="3.40.50.1820">
    <property type="entry name" value="alpha/beta hydrolase"/>
    <property type="match status" value="1"/>
</dbReference>
<evidence type="ECO:0000313" key="2">
    <source>
        <dbReference type="EMBL" id="MBB5321145.1"/>
    </source>
</evidence>
<sequence length="257" mass="27151">MPESDVTVVLIHGAWAGGWVWDRLTPCLEARGFRVLAPDLPGCGERLGDPREASLAGCVDELQADLSEITGPVLLVGHSGGGVVATQLAEALAERTLGVAYLAGMMLPSGIGFGELVASMIGAHPEAAGIGPHLAWDSAEPVSRVPPAAIREIFLQDLAEDEARQVIPRFGPQAEGSRALVPNWTGQRFGQLPRLYMEALKDRSVVLPVQREMQRRVPGATVVSLDTGHVPQVIAPEAVADHLARFAATTALTHSSS</sequence>
<evidence type="ECO:0000313" key="3">
    <source>
        <dbReference type="Proteomes" id="UP000591735"/>
    </source>
</evidence>
<name>A0A840UFH4_9GAMM</name>
<dbReference type="Proteomes" id="UP000591735">
    <property type="component" value="Unassembled WGS sequence"/>
</dbReference>
<dbReference type="InterPro" id="IPR052897">
    <property type="entry name" value="Sec-Metab_Biosynth_Hydrolase"/>
</dbReference>
<organism evidence="2 3">
    <name type="scientific">Marinobacter oulmenensis</name>
    <dbReference type="NCBI Taxonomy" id="643747"/>
    <lineage>
        <taxon>Bacteria</taxon>
        <taxon>Pseudomonadati</taxon>
        <taxon>Pseudomonadota</taxon>
        <taxon>Gammaproteobacteria</taxon>
        <taxon>Pseudomonadales</taxon>
        <taxon>Marinobacteraceae</taxon>
        <taxon>Marinobacter</taxon>
    </lineage>
</organism>
<evidence type="ECO:0000259" key="1">
    <source>
        <dbReference type="Pfam" id="PF12697"/>
    </source>
</evidence>
<dbReference type="AlphaFoldDB" id="A0A840UFH4"/>
<dbReference type="PANTHER" id="PTHR37017">
    <property type="entry name" value="AB HYDROLASE-1 DOMAIN-CONTAINING PROTEIN-RELATED"/>
    <property type="match status" value="1"/>
</dbReference>
<comment type="caution">
    <text evidence="2">The sequence shown here is derived from an EMBL/GenBank/DDBJ whole genome shotgun (WGS) entry which is preliminary data.</text>
</comment>
<dbReference type="InterPro" id="IPR029058">
    <property type="entry name" value="AB_hydrolase_fold"/>
</dbReference>
<accession>A0A840UFH4</accession>